<proteinExistence type="inferred from homology"/>
<dbReference type="STRING" id="1401.BK123_19835"/>
<dbReference type="RefSeq" id="WP_076324120.1">
    <property type="nucleotide sequence ID" value="NZ_MRTF01000007.1"/>
</dbReference>
<keyword evidence="3" id="KW-0813">Transport</keyword>
<dbReference type="PROSITE" id="PS51257">
    <property type="entry name" value="PROKAR_LIPOPROTEIN"/>
    <property type="match status" value="1"/>
</dbReference>
<protein>
    <submittedName>
        <fullName evidence="6">ABC transporter substrate-binding protein</fullName>
    </submittedName>
</protein>
<evidence type="ECO:0000256" key="5">
    <source>
        <dbReference type="SAM" id="SignalP"/>
    </source>
</evidence>
<gene>
    <name evidence="6" type="ORF">BK123_19835</name>
</gene>
<dbReference type="Pfam" id="PF13416">
    <property type="entry name" value="SBP_bac_8"/>
    <property type="match status" value="1"/>
</dbReference>
<feature type="signal peptide" evidence="5">
    <location>
        <begin position="1"/>
        <end position="27"/>
    </location>
</feature>
<name>A0A1R1AY11_PAELA</name>
<dbReference type="PANTHER" id="PTHR43649:SF31">
    <property type="entry name" value="SN-GLYCEROL-3-PHOSPHATE-BINDING PERIPLASMIC PROTEIN UGPB"/>
    <property type="match status" value="1"/>
</dbReference>
<comment type="subcellular location">
    <subcellularLocation>
        <location evidence="1">Cell envelope</location>
    </subcellularLocation>
</comment>
<dbReference type="SUPFAM" id="SSF53850">
    <property type="entry name" value="Periplasmic binding protein-like II"/>
    <property type="match status" value="1"/>
</dbReference>
<comment type="caution">
    <text evidence="6">The sequence shown here is derived from an EMBL/GenBank/DDBJ whole genome shotgun (WGS) entry which is preliminary data.</text>
</comment>
<accession>A0A1R1AY11</accession>
<dbReference type="InterPro" id="IPR050490">
    <property type="entry name" value="Bact_solute-bd_prot1"/>
</dbReference>
<dbReference type="AlphaFoldDB" id="A0A1R1AY11"/>
<evidence type="ECO:0000256" key="3">
    <source>
        <dbReference type="ARBA" id="ARBA00022448"/>
    </source>
</evidence>
<dbReference type="GO" id="GO:0030313">
    <property type="term" value="C:cell envelope"/>
    <property type="evidence" value="ECO:0007669"/>
    <property type="project" value="UniProtKB-SubCell"/>
</dbReference>
<feature type="chain" id="PRO_5012503409" evidence="5">
    <location>
        <begin position="28"/>
        <end position="453"/>
    </location>
</feature>
<evidence type="ECO:0000256" key="2">
    <source>
        <dbReference type="ARBA" id="ARBA00008520"/>
    </source>
</evidence>
<sequence length="453" mass="50037">MKKRTRLVSIVLAAIMLLLSACNINMGEEPDKGTDSVPKTDVGVQKVVFWHAMGGANTKVVDQLVANFNASQDKVQVEAVYQGTYDDLLSKLKASMGTNEGPSVVQMYEIGSRFMIDSKLITPMQEFIDADQWDVSQLEPNISGYYTFEDKLYSMPFNSSNPILYYNKDLFKDAGLDPESPPKTFEELKIAADTISKKGKAVGANFAIYGWFMEQLFANQGAEYVNNGNGRDDLATESLVNTEPGVKVLTWWKDLIDSKAANNLGRKTDDSKKAFSAGQVAMILDSTAALKGLVDSSEGKFEVGTGFLPKPEGAEEGGVIVGGASLWMMNSRPEAEQKAAWEFIKFLTSPSEQAYWHINTGYFPITTKAYEEESVKENLKKFPQFQTAIDQLHQTKLVKATQGAVMGVFPEARQIVEGAIEEVLNNKKSPQQALDDAAKEITTKIQDYNRTVK</sequence>
<evidence type="ECO:0000256" key="1">
    <source>
        <dbReference type="ARBA" id="ARBA00004196"/>
    </source>
</evidence>
<evidence type="ECO:0000313" key="7">
    <source>
        <dbReference type="Proteomes" id="UP000187074"/>
    </source>
</evidence>
<reference evidence="6 7" key="1">
    <citation type="submission" date="2016-11" db="EMBL/GenBank/DDBJ databases">
        <title>Paenibacillus species isolates.</title>
        <authorList>
            <person name="Beno S.M."/>
        </authorList>
    </citation>
    <scope>NUCLEOTIDE SEQUENCE [LARGE SCALE GENOMIC DNA]</scope>
    <source>
        <strain evidence="6 7">FSL F4-0100</strain>
    </source>
</reference>
<dbReference type="CDD" id="cd14748">
    <property type="entry name" value="PBP2_UgpB"/>
    <property type="match status" value="1"/>
</dbReference>
<evidence type="ECO:0000256" key="4">
    <source>
        <dbReference type="ARBA" id="ARBA00022729"/>
    </source>
</evidence>
<dbReference type="Proteomes" id="UP000187074">
    <property type="component" value="Unassembled WGS sequence"/>
</dbReference>
<dbReference type="OrthoDB" id="9795467at2"/>
<organism evidence="6 7">
    <name type="scientific">Paenibacillus lautus</name>
    <name type="common">Bacillus lautus</name>
    <dbReference type="NCBI Taxonomy" id="1401"/>
    <lineage>
        <taxon>Bacteria</taxon>
        <taxon>Bacillati</taxon>
        <taxon>Bacillota</taxon>
        <taxon>Bacilli</taxon>
        <taxon>Bacillales</taxon>
        <taxon>Paenibacillaceae</taxon>
        <taxon>Paenibacillus</taxon>
    </lineage>
</organism>
<comment type="similarity">
    <text evidence="2">Belongs to the bacterial solute-binding protein 1 family.</text>
</comment>
<keyword evidence="4 5" id="KW-0732">Signal</keyword>
<dbReference type="EMBL" id="MRTF01000007">
    <property type="protein sequence ID" value="OME90624.1"/>
    <property type="molecule type" value="Genomic_DNA"/>
</dbReference>
<dbReference type="InterPro" id="IPR006059">
    <property type="entry name" value="SBP"/>
</dbReference>
<dbReference type="Gene3D" id="3.40.190.10">
    <property type="entry name" value="Periplasmic binding protein-like II"/>
    <property type="match status" value="2"/>
</dbReference>
<evidence type="ECO:0000313" key="6">
    <source>
        <dbReference type="EMBL" id="OME90624.1"/>
    </source>
</evidence>
<dbReference type="PANTHER" id="PTHR43649">
    <property type="entry name" value="ARABINOSE-BINDING PROTEIN-RELATED"/>
    <property type="match status" value="1"/>
</dbReference>